<dbReference type="PROSITE" id="PS50048">
    <property type="entry name" value="ZN2_CY6_FUNGAL_2"/>
    <property type="match status" value="1"/>
</dbReference>
<keyword evidence="2" id="KW-0539">Nucleus</keyword>
<dbReference type="InterPro" id="IPR036864">
    <property type="entry name" value="Zn2-C6_fun-type_DNA-bd_sf"/>
</dbReference>
<dbReference type="GO" id="GO:0008270">
    <property type="term" value="F:zinc ion binding"/>
    <property type="evidence" value="ECO:0007669"/>
    <property type="project" value="InterPro"/>
</dbReference>
<keyword evidence="6" id="KW-1185">Reference proteome</keyword>
<dbReference type="GO" id="GO:0045944">
    <property type="term" value="P:positive regulation of transcription by RNA polymerase II"/>
    <property type="evidence" value="ECO:0007669"/>
    <property type="project" value="TreeGrafter"/>
</dbReference>
<dbReference type="InterPro" id="IPR021858">
    <property type="entry name" value="Fun_TF"/>
</dbReference>
<feature type="domain" description="Zn(2)-C6 fungal-type" evidence="4">
    <location>
        <begin position="26"/>
        <end position="54"/>
    </location>
</feature>
<dbReference type="Pfam" id="PF11951">
    <property type="entry name" value="Fungal_trans_2"/>
    <property type="match status" value="1"/>
</dbReference>
<reference evidence="5" key="2">
    <citation type="submission" date="2020-05" db="EMBL/GenBank/DDBJ databases">
        <authorList>
            <person name="Kim H.-S."/>
            <person name="Proctor R.H."/>
            <person name="Brown D.W."/>
        </authorList>
    </citation>
    <scope>NUCLEOTIDE SEQUENCE</scope>
    <source>
        <strain evidence="5">NRRL 20472</strain>
    </source>
</reference>
<name>A0A8H4U9F1_9HYPO</name>
<dbReference type="GO" id="GO:0000981">
    <property type="term" value="F:DNA-binding transcription factor activity, RNA polymerase II-specific"/>
    <property type="evidence" value="ECO:0007669"/>
    <property type="project" value="InterPro"/>
</dbReference>
<evidence type="ECO:0000259" key="4">
    <source>
        <dbReference type="PROSITE" id="PS50048"/>
    </source>
</evidence>
<dbReference type="GO" id="GO:0000976">
    <property type="term" value="F:transcription cis-regulatory region binding"/>
    <property type="evidence" value="ECO:0007669"/>
    <property type="project" value="TreeGrafter"/>
</dbReference>
<dbReference type="Gene3D" id="4.10.240.10">
    <property type="entry name" value="Zn(2)-C6 fungal-type DNA-binding domain"/>
    <property type="match status" value="1"/>
</dbReference>
<dbReference type="CDD" id="cd00067">
    <property type="entry name" value="GAL4"/>
    <property type="match status" value="1"/>
</dbReference>
<dbReference type="PANTHER" id="PTHR37534:SF49">
    <property type="entry name" value="LYSINE BIOSYNTHESIS REGULATORY PROTEIN LYS14"/>
    <property type="match status" value="1"/>
</dbReference>
<comment type="subcellular location">
    <subcellularLocation>
        <location evidence="1">Nucleus</location>
    </subcellularLocation>
</comment>
<evidence type="ECO:0000313" key="5">
    <source>
        <dbReference type="EMBL" id="KAF4972247.1"/>
    </source>
</evidence>
<reference evidence="5" key="1">
    <citation type="journal article" date="2020" name="BMC Genomics">
        <title>Correction to: Identification and distribution of gene clusters required for synthesis of sphingolipid metabolism inhibitors in diverse species of the filamentous fungus Fusarium.</title>
        <authorList>
            <person name="Kim H.S."/>
            <person name="Lohmar J.M."/>
            <person name="Busman M."/>
            <person name="Brown D.W."/>
            <person name="Naumann T.A."/>
            <person name="Divon H.H."/>
            <person name="Lysoe E."/>
            <person name="Uhlig S."/>
            <person name="Proctor R.H."/>
        </authorList>
    </citation>
    <scope>NUCLEOTIDE SEQUENCE</scope>
    <source>
        <strain evidence="5">NRRL 20472</strain>
    </source>
</reference>
<organism evidence="5 6">
    <name type="scientific">Fusarium sarcochroum</name>
    <dbReference type="NCBI Taxonomy" id="1208366"/>
    <lineage>
        <taxon>Eukaryota</taxon>
        <taxon>Fungi</taxon>
        <taxon>Dikarya</taxon>
        <taxon>Ascomycota</taxon>
        <taxon>Pezizomycotina</taxon>
        <taxon>Sordariomycetes</taxon>
        <taxon>Hypocreomycetidae</taxon>
        <taxon>Hypocreales</taxon>
        <taxon>Nectriaceae</taxon>
        <taxon>Fusarium</taxon>
        <taxon>Fusarium lateritium species complex</taxon>
    </lineage>
</organism>
<comment type="caution">
    <text evidence="5">The sequence shown here is derived from an EMBL/GenBank/DDBJ whole genome shotgun (WGS) entry which is preliminary data.</text>
</comment>
<dbReference type="Proteomes" id="UP000622797">
    <property type="component" value="Unassembled WGS sequence"/>
</dbReference>
<feature type="region of interest" description="Disordered" evidence="3">
    <location>
        <begin position="127"/>
        <end position="163"/>
    </location>
</feature>
<evidence type="ECO:0000313" key="6">
    <source>
        <dbReference type="Proteomes" id="UP000622797"/>
    </source>
</evidence>
<dbReference type="AlphaFoldDB" id="A0A8H4U9F1"/>
<proteinExistence type="predicted"/>
<dbReference type="SUPFAM" id="SSF57701">
    <property type="entry name" value="Zn2/Cys6 DNA-binding domain"/>
    <property type="match status" value="1"/>
</dbReference>
<feature type="compositionally biased region" description="Low complexity" evidence="3">
    <location>
        <begin position="77"/>
        <end position="88"/>
    </location>
</feature>
<protein>
    <recommendedName>
        <fullName evidence="4">Zn(2)-C6 fungal-type domain-containing protein</fullName>
    </recommendedName>
</protein>
<feature type="compositionally biased region" description="Low complexity" evidence="3">
    <location>
        <begin position="132"/>
        <end position="163"/>
    </location>
</feature>
<sequence length="437" mass="47842">MYSLPSSQVAVLRKVLADIQFMVEPACGTCRKKCRKCDRKRPICDRCRTRGLHCEGYPPRFQFCEILTAPSRKKSSDISSPSDPLPLSTTATRDESVLESPAVPETVFSATPSVDHSFTESLGDNLLESAENPSQNSSISDYSSPSSPTNAQPSATQASSASPLVPVPQLENEVIANQPIIEYSPHGADAGASFTLYLDFQISALHSLGSLLHKEEVSNLEPLEAEYILAIVLLLVLHDVCETGISANGAHLTGVSFLCKRMASPANSSTRSKAGIFFTSALAWLDMLRGFSGAEKLSYSQDIRRCVRDHGSLSLHTLVGCPPSLFYEIGQVLAAGKAHLAGDLPVEQFKQVLDDSERFFRSWDSEEVIYPSGHDEWKHLAEAYRHACLLRIMRLPDPHILSCNDPQIKASVSAILDICPWGQHFLAAPNTLRQVVY</sequence>
<dbReference type="PANTHER" id="PTHR37534">
    <property type="entry name" value="TRANSCRIPTIONAL ACTIVATOR PROTEIN UGA3"/>
    <property type="match status" value="1"/>
</dbReference>
<gene>
    <name evidence="5" type="ORF">FSARC_1144</name>
</gene>
<dbReference type="EMBL" id="JABEXW010000063">
    <property type="protein sequence ID" value="KAF4972247.1"/>
    <property type="molecule type" value="Genomic_DNA"/>
</dbReference>
<dbReference type="InterPro" id="IPR001138">
    <property type="entry name" value="Zn2Cys6_DnaBD"/>
</dbReference>
<accession>A0A8H4U9F1</accession>
<dbReference type="GO" id="GO:0005634">
    <property type="term" value="C:nucleus"/>
    <property type="evidence" value="ECO:0007669"/>
    <property type="project" value="UniProtKB-SubCell"/>
</dbReference>
<evidence type="ECO:0000256" key="1">
    <source>
        <dbReference type="ARBA" id="ARBA00004123"/>
    </source>
</evidence>
<dbReference type="OrthoDB" id="25818at2759"/>
<evidence type="ECO:0000256" key="3">
    <source>
        <dbReference type="SAM" id="MobiDB-lite"/>
    </source>
</evidence>
<dbReference type="Pfam" id="PF00172">
    <property type="entry name" value="Zn_clus"/>
    <property type="match status" value="1"/>
</dbReference>
<feature type="region of interest" description="Disordered" evidence="3">
    <location>
        <begin position="73"/>
        <end position="110"/>
    </location>
</feature>
<evidence type="ECO:0000256" key="2">
    <source>
        <dbReference type="ARBA" id="ARBA00023242"/>
    </source>
</evidence>